<organism evidence="2 3">
    <name type="scientific">Moorena producens (strain JHB)</name>
    <dbReference type="NCBI Taxonomy" id="1454205"/>
    <lineage>
        <taxon>Bacteria</taxon>
        <taxon>Bacillati</taxon>
        <taxon>Cyanobacteriota</taxon>
        <taxon>Cyanophyceae</taxon>
        <taxon>Coleofasciculales</taxon>
        <taxon>Coleofasciculaceae</taxon>
        <taxon>Moorena</taxon>
    </lineage>
</organism>
<reference evidence="3" key="1">
    <citation type="submission" date="2016-10" db="EMBL/GenBank/DDBJ databases">
        <title>Comparative genomics uncovers the prolific and rare metabolic potential of the cyanobacterial genus Moorea.</title>
        <authorList>
            <person name="Leao T."/>
            <person name="Castelao G."/>
            <person name="Korobeynikov A."/>
            <person name="Monroe E.A."/>
            <person name="Podell S."/>
            <person name="Glukhov E."/>
            <person name="Allen E."/>
            <person name="Gerwick W.H."/>
            <person name="Gerwick L."/>
        </authorList>
    </citation>
    <scope>NUCLEOTIDE SEQUENCE [LARGE SCALE GENOMIC DNA]</scope>
    <source>
        <strain evidence="3">JHB</strain>
    </source>
</reference>
<evidence type="ECO:0000313" key="2">
    <source>
        <dbReference type="EMBL" id="AOY80307.1"/>
    </source>
</evidence>
<protein>
    <submittedName>
        <fullName evidence="2">Uncharacterized protein</fullName>
    </submittedName>
</protein>
<dbReference type="AlphaFoldDB" id="A0A1D9FY66"/>
<gene>
    <name evidence="2" type="ORF">BJP36_10630</name>
</gene>
<keyword evidence="1" id="KW-0812">Transmembrane</keyword>
<accession>A0A1D9FY66</accession>
<feature type="transmembrane region" description="Helical" evidence="1">
    <location>
        <begin position="45"/>
        <end position="64"/>
    </location>
</feature>
<keyword evidence="1" id="KW-0472">Membrane</keyword>
<dbReference type="EMBL" id="CP017708">
    <property type="protein sequence ID" value="AOY80307.1"/>
    <property type="molecule type" value="Genomic_DNA"/>
</dbReference>
<evidence type="ECO:0000256" key="1">
    <source>
        <dbReference type="SAM" id="Phobius"/>
    </source>
</evidence>
<proteinExistence type="predicted"/>
<sequence>MDRNLELATISPLERTWFTRCGSLIPGGLLGLVQDFNKEFMRSRFSVCCPQGWIIFLFQGWIYFTESL</sequence>
<name>A0A1D9FY66_MOOP1</name>
<keyword evidence="1" id="KW-1133">Transmembrane helix</keyword>
<evidence type="ECO:0000313" key="3">
    <source>
        <dbReference type="Proteomes" id="UP000176944"/>
    </source>
</evidence>
<dbReference type="Proteomes" id="UP000176944">
    <property type="component" value="Chromosome"/>
</dbReference>